<dbReference type="PATRIC" id="fig|1703.6.peg.913"/>
<dbReference type="Proteomes" id="UP000031488">
    <property type="component" value="Unassembled WGS sequence"/>
</dbReference>
<keyword evidence="2" id="KW-0413">Isomerase</keyword>
<evidence type="ECO:0000313" key="2">
    <source>
        <dbReference type="EMBL" id="KHS53539.1"/>
    </source>
</evidence>
<dbReference type="RefSeq" id="WP_039207662.1">
    <property type="nucleotide sequence ID" value="NZ_JTJZ01000015.1"/>
</dbReference>
<accession>A0A0B9A3Y8</accession>
<dbReference type="AlphaFoldDB" id="A0A0B9A3Y8"/>
<dbReference type="Pfam" id="PF11716">
    <property type="entry name" value="MDMPI_N"/>
    <property type="match status" value="1"/>
</dbReference>
<feature type="domain" description="Mycothiol-dependent maleylpyruvate isomerase metal-binding" evidence="1">
    <location>
        <begin position="11"/>
        <end position="129"/>
    </location>
</feature>
<dbReference type="GO" id="GO:0016853">
    <property type="term" value="F:isomerase activity"/>
    <property type="evidence" value="ECO:0007669"/>
    <property type="project" value="UniProtKB-KW"/>
</dbReference>
<sequence>MDTETAEQLDRAEACWETTLRKVRESDLKRTSGAGDWTNAELINHLIGGGVRYTKLLEQASTAEVEATRGADHLGDDMLESFWTHEREFRSLADSCDLTALVAHRIGNIPGEQLVQMRILELTLHAADLSRGIGSNWPIDEELAKFIVDELGDLIITLGAKGGYEPPRPSDDGNSYAQRVLLLSGR</sequence>
<evidence type="ECO:0000313" key="3">
    <source>
        <dbReference type="Proteomes" id="UP000031488"/>
    </source>
</evidence>
<dbReference type="OrthoDB" id="5185819at2"/>
<dbReference type="Gene3D" id="1.20.120.450">
    <property type="entry name" value="dinb family like domain"/>
    <property type="match status" value="1"/>
</dbReference>
<gene>
    <name evidence="2" type="ORF">AE0388_1027</name>
</gene>
<dbReference type="InterPro" id="IPR024344">
    <property type="entry name" value="MDMPI_metal-binding"/>
</dbReference>
<evidence type="ECO:0000259" key="1">
    <source>
        <dbReference type="Pfam" id="PF11716"/>
    </source>
</evidence>
<dbReference type="InterPro" id="IPR034660">
    <property type="entry name" value="DinB/YfiT-like"/>
</dbReference>
<proteinExistence type="predicted"/>
<protein>
    <submittedName>
        <fullName evidence="2">Mycothiol-dependent maleylpyruvate isomerase, metal-binding domain containing protein</fullName>
    </submittedName>
</protein>
<organism evidence="2 3">
    <name type="scientific">Brevibacterium linens</name>
    <dbReference type="NCBI Taxonomy" id="1703"/>
    <lineage>
        <taxon>Bacteria</taxon>
        <taxon>Bacillati</taxon>
        <taxon>Actinomycetota</taxon>
        <taxon>Actinomycetes</taxon>
        <taxon>Micrococcales</taxon>
        <taxon>Brevibacteriaceae</taxon>
        <taxon>Brevibacterium</taxon>
    </lineage>
</organism>
<keyword evidence="3" id="KW-1185">Reference proteome</keyword>
<comment type="caution">
    <text evidence="2">The sequence shown here is derived from an EMBL/GenBank/DDBJ whole genome shotgun (WGS) entry which is preliminary data.</text>
</comment>
<dbReference type="GO" id="GO:0046872">
    <property type="term" value="F:metal ion binding"/>
    <property type="evidence" value="ECO:0007669"/>
    <property type="project" value="InterPro"/>
</dbReference>
<name>A0A0B9A3Y8_BRELN</name>
<dbReference type="SUPFAM" id="SSF109854">
    <property type="entry name" value="DinB/YfiT-like putative metalloenzymes"/>
    <property type="match status" value="1"/>
</dbReference>
<reference evidence="2 3" key="1">
    <citation type="submission" date="2014-11" db="EMBL/GenBank/DDBJ databases">
        <title>Draft Genome Sequence of Brevibacterium linens AE038-8.</title>
        <authorList>
            <person name="Maizel D."/>
            <person name="Utturkar S.M."/>
            <person name="Brown S.D."/>
            <person name="Ferrero M."/>
            <person name="Rosen B.P."/>
        </authorList>
    </citation>
    <scope>NUCLEOTIDE SEQUENCE [LARGE SCALE GENOMIC DNA]</scope>
    <source>
        <strain evidence="2 3">AE038-8</strain>
    </source>
</reference>
<dbReference type="EMBL" id="JTJZ01000015">
    <property type="protein sequence ID" value="KHS53539.1"/>
    <property type="molecule type" value="Genomic_DNA"/>
</dbReference>
<keyword evidence="2" id="KW-0670">Pyruvate</keyword>